<evidence type="ECO:0000313" key="13">
    <source>
        <dbReference type="EMBL" id="GEK91186.1"/>
    </source>
</evidence>
<evidence type="ECO:0000256" key="4">
    <source>
        <dbReference type="ARBA" id="ARBA00022842"/>
    </source>
</evidence>
<dbReference type="EC" id="2.5.1.3" evidence="9"/>
<evidence type="ECO:0000256" key="2">
    <source>
        <dbReference type="ARBA" id="ARBA00022679"/>
    </source>
</evidence>
<dbReference type="GO" id="GO:0005737">
    <property type="term" value="C:cytoplasm"/>
    <property type="evidence" value="ECO:0007669"/>
    <property type="project" value="TreeGrafter"/>
</dbReference>
<evidence type="ECO:0000256" key="1">
    <source>
        <dbReference type="ARBA" id="ARBA00005165"/>
    </source>
</evidence>
<dbReference type="Pfam" id="PF02581">
    <property type="entry name" value="TMP-TENI"/>
    <property type="match status" value="1"/>
</dbReference>
<feature type="binding site" evidence="9">
    <location>
        <begin position="195"/>
        <end position="196"/>
    </location>
    <ligand>
        <name>2-[(2R,5Z)-2-carboxy-4-methylthiazol-5(2H)-ylidene]ethyl phosphate</name>
        <dbReference type="ChEBI" id="CHEBI:62899"/>
    </ligand>
</feature>
<evidence type="ECO:0000256" key="6">
    <source>
        <dbReference type="ARBA" id="ARBA00047334"/>
    </source>
</evidence>
<feature type="domain" description="Thiamine phosphate synthase/TenI" evidence="12">
    <location>
        <begin position="11"/>
        <end position="198"/>
    </location>
</feature>
<dbReference type="FunFam" id="3.20.20.70:FF:000096">
    <property type="entry name" value="Thiamine-phosphate synthase"/>
    <property type="match status" value="1"/>
</dbReference>
<keyword evidence="14" id="KW-1185">Reference proteome</keyword>
<dbReference type="EMBL" id="BJUY01000007">
    <property type="protein sequence ID" value="GEK91186.1"/>
    <property type="molecule type" value="Genomic_DNA"/>
</dbReference>
<comment type="cofactor">
    <cofactor evidence="9">
        <name>Mg(2+)</name>
        <dbReference type="ChEBI" id="CHEBI:18420"/>
    </cofactor>
    <text evidence="9">Binds 1 Mg(2+) ion per subunit.</text>
</comment>
<dbReference type="NCBIfam" id="TIGR00693">
    <property type="entry name" value="thiE"/>
    <property type="match status" value="1"/>
</dbReference>
<comment type="similarity">
    <text evidence="9 10">Belongs to the thiamine-phosphate synthase family.</text>
</comment>
<feature type="binding site" evidence="9">
    <location>
        <position position="146"/>
    </location>
    <ligand>
        <name>4-amino-2-methyl-5-(diphosphooxymethyl)pyrimidine</name>
        <dbReference type="ChEBI" id="CHEBI:57841"/>
    </ligand>
</feature>
<feature type="binding site" evidence="9">
    <location>
        <position position="77"/>
    </location>
    <ligand>
        <name>4-amino-2-methyl-5-(diphosphooxymethyl)pyrimidine</name>
        <dbReference type="ChEBI" id="CHEBI:57841"/>
    </ligand>
</feature>
<sequence>MKNEIEKMLELYFIAGTQDTKDRSLPDVLKEALEAGITCFQYREKGQGSLTDHEEIKKMAKTCLDLCKKAGVPFVVNDDVSLAVDIGADGVHVGQDDLAIEETIDLAGSDMFVGLSVNNLKEFKIAEKIDGVSYIGIGPVYSTYSKADAKETIGLGFIEKVVAQKSKKPIVAIGGISEERAVLVRKTGVSGIAVISAITKSTDIKKTVTTLKKLNKNEV</sequence>
<dbReference type="Gene3D" id="3.20.20.70">
    <property type="entry name" value="Aldolase class I"/>
    <property type="match status" value="1"/>
</dbReference>
<evidence type="ECO:0000256" key="7">
    <source>
        <dbReference type="ARBA" id="ARBA00047851"/>
    </source>
</evidence>
<feature type="binding site" evidence="9">
    <location>
        <begin position="143"/>
        <end position="145"/>
    </location>
    <ligand>
        <name>2-[(2R,5Z)-2-carboxy-4-methylthiazol-5(2H)-ylidene]ethyl phosphate</name>
        <dbReference type="ChEBI" id="CHEBI:62899"/>
    </ligand>
</feature>
<comment type="caution">
    <text evidence="13">The sequence shown here is derived from an EMBL/GenBank/DDBJ whole genome shotgun (WGS) entry which is preliminary data.</text>
</comment>
<organism evidence="13 14">
    <name type="scientific">Alkalibacterium kapii</name>
    <dbReference type="NCBI Taxonomy" id="426704"/>
    <lineage>
        <taxon>Bacteria</taxon>
        <taxon>Bacillati</taxon>
        <taxon>Bacillota</taxon>
        <taxon>Bacilli</taxon>
        <taxon>Lactobacillales</taxon>
        <taxon>Carnobacteriaceae</taxon>
        <taxon>Alkalibacterium</taxon>
    </lineage>
</organism>
<dbReference type="CDD" id="cd00564">
    <property type="entry name" value="TMP_TenI"/>
    <property type="match status" value="1"/>
</dbReference>
<dbReference type="GO" id="GO:0000287">
    <property type="term" value="F:magnesium ion binding"/>
    <property type="evidence" value="ECO:0007669"/>
    <property type="project" value="UniProtKB-UniRule"/>
</dbReference>
<dbReference type="Proteomes" id="UP000321662">
    <property type="component" value="Unassembled WGS sequence"/>
</dbReference>
<name>A0A511ASV9_9LACT</name>
<dbReference type="RefSeq" id="WP_222592476.1">
    <property type="nucleotide sequence ID" value="NZ_BJUY01000007.1"/>
</dbReference>
<dbReference type="SUPFAM" id="SSF51391">
    <property type="entry name" value="Thiamin phosphate synthase"/>
    <property type="match status" value="1"/>
</dbReference>
<dbReference type="GO" id="GO:0004789">
    <property type="term" value="F:thiamine-phosphate diphosphorylase activity"/>
    <property type="evidence" value="ECO:0007669"/>
    <property type="project" value="UniProtKB-UniRule"/>
</dbReference>
<proteinExistence type="inferred from homology"/>
<comment type="catalytic activity">
    <reaction evidence="8 9 10">
        <text>2-[(2R,5Z)-2-carboxy-4-methylthiazol-5(2H)-ylidene]ethyl phosphate + 4-amino-2-methyl-5-(diphosphooxymethyl)pyrimidine + 2 H(+) = thiamine phosphate + CO2 + diphosphate</text>
        <dbReference type="Rhea" id="RHEA:47844"/>
        <dbReference type="ChEBI" id="CHEBI:15378"/>
        <dbReference type="ChEBI" id="CHEBI:16526"/>
        <dbReference type="ChEBI" id="CHEBI:33019"/>
        <dbReference type="ChEBI" id="CHEBI:37575"/>
        <dbReference type="ChEBI" id="CHEBI:57841"/>
        <dbReference type="ChEBI" id="CHEBI:62899"/>
        <dbReference type="EC" id="2.5.1.3"/>
    </reaction>
</comment>
<keyword evidence="5 9" id="KW-0784">Thiamine biosynthesis</keyword>
<comment type="catalytic activity">
    <reaction evidence="7 9 10">
        <text>2-(2-carboxy-4-methylthiazol-5-yl)ethyl phosphate + 4-amino-2-methyl-5-(diphosphooxymethyl)pyrimidine + 2 H(+) = thiamine phosphate + CO2 + diphosphate</text>
        <dbReference type="Rhea" id="RHEA:47848"/>
        <dbReference type="ChEBI" id="CHEBI:15378"/>
        <dbReference type="ChEBI" id="CHEBI:16526"/>
        <dbReference type="ChEBI" id="CHEBI:33019"/>
        <dbReference type="ChEBI" id="CHEBI:37575"/>
        <dbReference type="ChEBI" id="CHEBI:57841"/>
        <dbReference type="ChEBI" id="CHEBI:62890"/>
        <dbReference type="EC" id="2.5.1.3"/>
    </reaction>
</comment>
<dbReference type="InterPro" id="IPR034291">
    <property type="entry name" value="TMP_synthase"/>
</dbReference>
<dbReference type="InterPro" id="IPR013785">
    <property type="entry name" value="Aldolase_TIM"/>
</dbReference>
<dbReference type="InterPro" id="IPR022998">
    <property type="entry name" value="ThiamineP_synth_TenI"/>
</dbReference>
<evidence type="ECO:0000313" key="14">
    <source>
        <dbReference type="Proteomes" id="UP000321662"/>
    </source>
</evidence>
<evidence type="ECO:0000256" key="9">
    <source>
        <dbReference type="HAMAP-Rule" id="MF_00097"/>
    </source>
</evidence>
<feature type="binding site" evidence="9">
    <location>
        <position position="175"/>
    </location>
    <ligand>
        <name>2-[(2R,5Z)-2-carboxy-4-methylthiazol-5(2H)-ylidene]ethyl phosphate</name>
        <dbReference type="ChEBI" id="CHEBI:62899"/>
    </ligand>
</feature>
<accession>A0A511ASV9</accession>
<dbReference type="PANTHER" id="PTHR20857">
    <property type="entry name" value="THIAMINE-PHOSPHATE PYROPHOSPHORYLASE"/>
    <property type="match status" value="1"/>
</dbReference>
<evidence type="ECO:0000256" key="3">
    <source>
        <dbReference type="ARBA" id="ARBA00022723"/>
    </source>
</evidence>
<reference evidence="13 14" key="1">
    <citation type="submission" date="2019-07" db="EMBL/GenBank/DDBJ databases">
        <title>Whole genome shotgun sequence of Alkalibacterium kapii NBRC 103247.</title>
        <authorList>
            <person name="Hosoyama A."/>
            <person name="Uohara A."/>
            <person name="Ohji S."/>
            <person name="Ichikawa N."/>
        </authorList>
    </citation>
    <scope>NUCLEOTIDE SEQUENCE [LARGE SCALE GENOMIC DNA]</scope>
    <source>
        <strain evidence="13 14">NBRC 103247</strain>
    </source>
</reference>
<protein>
    <recommendedName>
        <fullName evidence="9">Thiamine-phosphate synthase</fullName>
        <shortName evidence="9">TP synthase</shortName>
        <shortName evidence="9">TPS</shortName>
        <ecNumber evidence="9">2.5.1.3</ecNumber>
    </recommendedName>
    <alternativeName>
        <fullName evidence="9">Thiamine-phosphate pyrophosphorylase</fullName>
        <shortName evidence="9">TMP pyrophosphorylase</shortName>
        <shortName evidence="9">TMP-PPase</shortName>
    </alternativeName>
</protein>
<evidence type="ECO:0000259" key="12">
    <source>
        <dbReference type="Pfam" id="PF02581"/>
    </source>
</evidence>
<dbReference type="InterPro" id="IPR036206">
    <property type="entry name" value="ThiamineP_synth_sf"/>
</dbReference>
<comment type="pathway">
    <text evidence="1 9 11">Cofactor biosynthesis; thiamine diphosphate biosynthesis; thiamine phosphate from 4-amino-2-methyl-5-diphosphomethylpyrimidine and 4-methyl-5-(2-phosphoethyl)-thiazole: step 1/1.</text>
</comment>
<comment type="function">
    <text evidence="9">Condenses 4-methyl-5-(beta-hydroxyethyl)thiazole monophosphate (THZ-P) and 2-methyl-4-amino-5-hydroxymethyl pyrimidine pyrophosphate (HMP-PP) to form thiamine monophosphate (TMP).</text>
</comment>
<comment type="catalytic activity">
    <reaction evidence="6 9 10">
        <text>4-methyl-5-(2-phosphooxyethyl)-thiazole + 4-amino-2-methyl-5-(diphosphooxymethyl)pyrimidine + H(+) = thiamine phosphate + diphosphate</text>
        <dbReference type="Rhea" id="RHEA:22328"/>
        <dbReference type="ChEBI" id="CHEBI:15378"/>
        <dbReference type="ChEBI" id="CHEBI:33019"/>
        <dbReference type="ChEBI" id="CHEBI:37575"/>
        <dbReference type="ChEBI" id="CHEBI:57841"/>
        <dbReference type="ChEBI" id="CHEBI:58296"/>
        <dbReference type="EC" id="2.5.1.3"/>
    </reaction>
</comment>
<gene>
    <name evidence="9 13" type="primary">thiE</name>
    <name evidence="13" type="ORF">AKA01nite_08080</name>
</gene>
<feature type="binding site" evidence="9">
    <location>
        <begin position="41"/>
        <end position="45"/>
    </location>
    <ligand>
        <name>4-amino-2-methyl-5-(diphosphooxymethyl)pyrimidine</name>
        <dbReference type="ChEBI" id="CHEBI:57841"/>
    </ligand>
</feature>
<dbReference type="UniPathway" id="UPA00060">
    <property type="reaction ID" value="UER00141"/>
</dbReference>
<keyword evidence="2 9" id="KW-0808">Transferase</keyword>
<keyword evidence="4 9" id="KW-0460">Magnesium</keyword>
<dbReference type="GO" id="GO:0009229">
    <property type="term" value="P:thiamine diphosphate biosynthetic process"/>
    <property type="evidence" value="ECO:0007669"/>
    <property type="project" value="UniProtKB-UniRule"/>
</dbReference>
<feature type="binding site" evidence="9">
    <location>
        <position position="116"/>
    </location>
    <ligand>
        <name>4-amino-2-methyl-5-(diphosphooxymethyl)pyrimidine</name>
        <dbReference type="ChEBI" id="CHEBI:57841"/>
    </ligand>
</feature>
<dbReference type="PANTHER" id="PTHR20857:SF15">
    <property type="entry name" value="THIAMINE-PHOSPHATE SYNTHASE"/>
    <property type="match status" value="1"/>
</dbReference>
<dbReference type="GO" id="GO:0009228">
    <property type="term" value="P:thiamine biosynthetic process"/>
    <property type="evidence" value="ECO:0007669"/>
    <property type="project" value="UniProtKB-KW"/>
</dbReference>
<dbReference type="AlphaFoldDB" id="A0A511ASV9"/>
<feature type="binding site" evidence="9">
    <location>
        <position position="78"/>
    </location>
    <ligand>
        <name>Mg(2+)</name>
        <dbReference type="ChEBI" id="CHEBI:18420"/>
    </ligand>
</feature>
<evidence type="ECO:0000256" key="8">
    <source>
        <dbReference type="ARBA" id="ARBA00047883"/>
    </source>
</evidence>
<evidence type="ECO:0000256" key="5">
    <source>
        <dbReference type="ARBA" id="ARBA00022977"/>
    </source>
</evidence>
<feature type="binding site" evidence="9">
    <location>
        <position position="97"/>
    </location>
    <ligand>
        <name>Mg(2+)</name>
        <dbReference type="ChEBI" id="CHEBI:18420"/>
    </ligand>
</feature>
<dbReference type="HAMAP" id="MF_00097">
    <property type="entry name" value="TMP_synthase"/>
    <property type="match status" value="1"/>
</dbReference>
<evidence type="ECO:0000256" key="11">
    <source>
        <dbReference type="RuleBase" id="RU004253"/>
    </source>
</evidence>
<keyword evidence="3 9" id="KW-0479">Metal-binding</keyword>
<evidence type="ECO:0000256" key="10">
    <source>
        <dbReference type="RuleBase" id="RU003826"/>
    </source>
</evidence>